<dbReference type="AlphaFoldDB" id="H6C619"/>
<dbReference type="Pfam" id="PF00271">
    <property type="entry name" value="Helicase_C"/>
    <property type="match status" value="1"/>
</dbReference>
<feature type="region of interest" description="Disordered" evidence="5">
    <location>
        <begin position="490"/>
        <end position="515"/>
    </location>
</feature>
<dbReference type="CDD" id="cd18791">
    <property type="entry name" value="SF2_C_RHA"/>
    <property type="match status" value="1"/>
</dbReference>
<dbReference type="SMART" id="SM00490">
    <property type="entry name" value="HELICc"/>
    <property type="match status" value="1"/>
</dbReference>
<feature type="domain" description="Helicase C-terminal" evidence="7">
    <location>
        <begin position="530"/>
        <end position="733"/>
    </location>
</feature>
<dbReference type="GO" id="GO:0003724">
    <property type="term" value="F:RNA helicase activity"/>
    <property type="evidence" value="ECO:0007669"/>
    <property type="project" value="TreeGrafter"/>
</dbReference>
<evidence type="ECO:0000256" key="1">
    <source>
        <dbReference type="ARBA" id="ARBA00022741"/>
    </source>
</evidence>
<dbReference type="GO" id="GO:0002151">
    <property type="term" value="F:G-quadruplex RNA binding"/>
    <property type="evidence" value="ECO:0007669"/>
    <property type="project" value="TreeGrafter"/>
</dbReference>
<dbReference type="Proteomes" id="UP000007304">
    <property type="component" value="Unassembled WGS sequence"/>
</dbReference>
<dbReference type="EMBL" id="JH226135">
    <property type="protein sequence ID" value="EHY59165.1"/>
    <property type="molecule type" value="Genomic_DNA"/>
</dbReference>
<dbReference type="InterPro" id="IPR007502">
    <property type="entry name" value="Helicase-assoc_dom"/>
</dbReference>
<dbReference type="SMART" id="SM00847">
    <property type="entry name" value="HA2"/>
    <property type="match status" value="1"/>
</dbReference>
<evidence type="ECO:0000256" key="4">
    <source>
        <dbReference type="ARBA" id="ARBA00022840"/>
    </source>
</evidence>
<dbReference type="PANTHER" id="PTHR18934:SF257">
    <property type="entry name" value="ATP-DEPENDENT RNA HELICASE DHX30"/>
    <property type="match status" value="1"/>
</dbReference>
<dbReference type="GO" id="GO:0005737">
    <property type="term" value="C:cytoplasm"/>
    <property type="evidence" value="ECO:0007669"/>
    <property type="project" value="TreeGrafter"/>
</dbReference>
<evidence type="ECO:0000259" key="7">
    <source>
        <dbReference type="PROSITE" id="PS51194"/>
    </source>
</evidence>
<dbReference type="GO" id="GO:0005524">
    <property type="term" value="F:ATP binding"/>
    <property type="evidence" value="ECO:0007669"/>
    <property type="project" value="UniProtKB-KW"/>
</dbReference>
<dbReference type="CDD" id="cd17917">
    <property type="entry name" value="DEXHc_RHA-like"/>
    <property type="match status" value="1"/>
</dbReference>
<dbReference type="InterPro" id="IPR011545">
    <property type="entry name" value="DEAD/DEAH_box_helicase_dom"/>
</dbReference>
<evidence type="ECO:0000259" key="6">
    <source>
        <dbReference type="PROSITE" id="PS51192"/>
    </source>
</evidence>
<dbReference type="GO" id="GO:1990904">
    <property type="term" value="C:ribonucleoprotein complex"/>
    <property type="evidence" value="ECO:0007669"/>
    <property type="project" value="UniProtKB-ARBA"/>
</dbReference>
<dbReference type="PROSITE" id="PS00690">
    <property type="entry name" value="DEAH_ATP_HELICASE"/>
    <property type="match status" value="1"/>
</dbReference>
<feature type="region of interest" description="Disordered" evidence="5">
    <location>
        <begin position="1063"/>
        <end position="1097"/>
    </location>
</feature>
<feature type="compositionally biased region" description="Basic and acidic residues" evidence="5">
    <location>
        <begin position="1063"/>
        <end position="1090"/>
    </location>
</feature>
<proteinExistence type="predicted"/>
<evidence type="ECO:0000256" key="2">
    <source>
        <dbReference type="ARBA" id="ARBA00022801"/>
    </source>
</evidence>
<keyword evidence="3" id="KW-0347">Helicase</keyword>
<dbReference type="InterPro" id="IPR027417">
    <property type="entry name" value="P-loop_NTPase"/>
</dbReference>
<feature type="compositionally biased region" description="Polar residues" evidence="5">
    <location>
        <begin position="1221"/>
        <end position="1239"/>
    </location>
</feature>
<feature type="compositionally biased region" description="Basic and acidic residues" evidence="5">
    <location>
        <begin position="88"/>
        <end position="106"/>
    </location>
</feature>
<dbReference type="Gene3D" id="3.40.50.300">
    <property type="entry name" value="P-loop containing nucleotide triphosphate hydrolases"/>
    <property type="match status" value="2"/>
</dbReference>
<dbReference type="Pfam" id="PF00270">
    <property type="entry name" value="DEAD"/>
    <property type="match status" value="1"/>
</dbReference>
<dbReference type="PROSITE" id="PS51192">
    <property type="entry name" value="HELICASE_ATP_BIND_1"/>
    <property type="match status" value="1"/>
</dbReference>
<feature type="region of interest" description="Disordered" evidence="5">
    <location>
        <begin position="88"/>
        <end position="109"/>
    </location>
</feature>
<keyword evidence="9" id="KW-1185">Reference proteome</keyword>
<protein>
    <submittedName>
        <fullName evidence="8">Adenosinetriphosphatase</fullName>
    </submittedName>
</protein>
<keyword evidence="1" id="KW-0547">Nucleotide-binding</keyword>
<accession>H6C619</accession>
<dbReference type="InterPro" id="IPR002464">
    <property type="entry name" value="DNA/RNA_helicase_DEAH_CS"/>
</dbReference>
<dbReference type="HOGENOM" id="CLU_276938_0_0_1"/>
<organism evidence="8 9">
    <name type="scientific">Exophiala dermatitidis (strain ATCC 34100 / CBS 525.76 / NIH/UT8656)</name>
    <name type="common">Black yeast</name>
    <name type="synonym">Wangiella dermatitidis</name>
    <dbReference type="NCBI Taxonomy" id="858893"/>
    <lineage>
        <taxon>Eukaryota</taxon>
        <taxon>Fungi</taxon>
        <taxon>Dikarya</taxon>
        <taxon>Ascomycota</taxon>
        <taxon>Pezizomycotina</taxon>
        <taxon>Eurotiomycetes</taxon>
        <taxon>Chaetothyriomycetidae</taxon>
        <taxon>Chaetothyriales</taxon>
        <taxon>Herpotrichiellaceae</taxon>
        <taxon>Exophiala</taxon>
    </lineage>
</organism>
<name>H6C619_EXODN</name>
<dbReference type="GO" id="GO:0003678">
    <property type="term" value="F:DNA helicase activity"/>
    <property type="evidence" value="ECO:0007669"/>
    <property type="project" value="TreeGrafter"/>
</dbReference>
<sequence>MRVRSFNQRLPHKLLPLVRQETGRAIFQCPQVRSVHQGRLKFVRPSEADTVGSNGYLRPSSRRRVSASRYVPVVYKRYYTSTLRKELQQNEEKTASTHVEKPHEAVPTHVTGPCAQNEENFHFEAEDSGHDAEETAADGGQIADGDGANVASNVPKKRKHFDLTLPAANLLSAVDAIRLAREHGLTDEEVVPTAYSAKAEPTWAGDILRHNHVLAAKMKSDLAESRRTEKMQAMLASRHKLPLMSEKVRPRLLELIKSCDVTIVLSKTGSGKTTQIPQIILDDRVSSNQGPSTSILCTQPRRIAATSTARRVAYERGEMLKDSVGYHIRNENWLPRQQGSITYCTTGILLNRLVADEWGTLQSHSHIIIDEVHERDVQIDLVLAILRKAVQRRKAAGERFPKIILMSATIDPSMFLDYFRQPTDAGIALTAESFKVEGSTHHVQMHYLPEILSELTKGDDLDPTMHALLQGKKAEISSADYIRNEMQFVKKQSRGPQSEHNSQPDQSTVADATEGASSEIDRGYVGLATAVIAHLAHGKPQGDILVFLPGRADIDEIYHLLTSLRPLGVNFTDTARFKIFKLHSRLRDSNDEVFQPLSPGCRRIILATNIAETSVTLPEVVYVVDSGLLRTQNFDPLTRQRSLPYDWISKTSVIQRRGRAGRVRNGHYYALFTKERQESFIAMRRPAIAVSDLVNVVLQLKAHPQQVDVREFLRETIEPPPGEAVESAIKDLQSLHALTVEDEKITNLGLLLSRFALHPAAAKGIFLGALFGCLEPMLILACHSSTDSLISHSDFTTRQLVEMKQRLASDYESDLVSLIEAFREYHAAYRAGDVDLMKDLQQRRPVRHHVYLDMMLASSAVHDILADVGFLPGPEAGHTVFELLPPAMNSNRDNMVLVKALALNTITPELAAWRERRPSKRLWSLDNPDVAGLVPRDSVNEKPTRRQSRMTRKYRSDGRLLAYSWKEYVADSNPKSVWLVQTSMVTPLMAVLFSRTVSLTSPRIVKINDWLRLRLNAEEGTPPVLAEHSARILVELRKTIGRFVALAWEELGFLDLSRIPKDSRTGSRRLGRDSPSSKKNVVEEEKDNQRRPPSSRVLLNDTLRKVLVDAIVNMLNEDDAYWRAFRDQKRIENLEAEARRVEEMNLARDNQPIEEEDDDSDDDAGGDDMEDSETTTGNPADSGSGSGSGPRPRARVARPNTGDAHNSDVLADQTLAALASMMSQRGNRPSTASPPQNLE</sequence>
<feature type="region of interest" description="Disordered" evidence="5">
    <location>
        <begin position="126"/>
        <end position="146"/>
    </location>
</feature>
<dbReference type="Gene3D" id="1.20.120.1080">
    <property type="match status" value="1"/>
</dbReference>
<feature type="compositionally biased region" description="Polar residues" evidence="5">
    <location>
        <begin position="494"/>
        <end position="510"/>
    </location>
</feature>
<dbReference type="GeneID" id="20311802"/>
<feature type="region of interest" description="Disordered" evidence="5">
    <location>
        <begin position="1143"/>
        <end position="1239"/>
    </location>
</feature>
<dbReference type="SMART" id="SM00487">
    <property type="entry name" value="DEXDc"/>
    <property type="match status" value="1"/>
</dbReference>
<dbReference type="OMA" id="HIRNENW"/>
<feature type="compositionally biased region" description="Acidic residues" evidence="5">
    <location>
        <begin position="1152"/>
        <end position="1173"/>
    </location>
</feature>
<evidence type="ECO:0000256" key="3">
    <source>
        <dbReference type="ARBA" id="ARBA00022806"/>
    </source>
</evidence>
<dbReference type="InParanoid" id="H6C619"/>
<keyword evidence="2" id="KW-0378">Hydrolase</keyword>
<gene>
    <name evidence="8" type="ORF">HMPREF1120_07163</name>
</gene>
<keyword evidence="4" id="KW-0067">ATP-binding</keyword>
<reference evidence="8" key="1">
    <citation type="submission" date="2011-07" db="EMBL/GenBank/DDBJ databases">
        <title>The Genome Sequence of Exophiala (Wangiella) dermatitidis NIH/UT8656.</title>
        <authorList>
            <consortium name="The Broad Institute Genome Sequencing Platform"/>
            <person name="Cuomo C."/>
            <person name="Wang Z."/>
            <person name="Hunicke-Smith S."/>
            <person name="Szanislo P.J."/>
            <person name="Earl A."/>
            <person name="Young S.K."/>
            <person name="Zeng Q."/>
            <person name="Gargeya S."/>
            <person name="Fitzgerald M."/>
            <person name="Haas B."/>
            <person name="Abouelleil A."/>
            <person name="Alvarado L."/>
            <person name="Arachchi H.M."/>
            <person name="Berlin A."/>
            <person name="Brown A."/>
            <person name="Chapman S.B."/>
            <person name="Chen Z."/>
            <person name="Dunbar C."/>
            <person name="Freedman E."/>
            <person name="Gearin G."/>
            <person name="Gellesch M."/>
            <person name="Goldberg J."/>
            <person name="Griggs A."/>
            <person name="Gujja S."/>
            <person name="Heiman D."/>
            <person name="Howarth C."/>
            <person name="Larson L."/>
            <person name="Lui A."/>
            <person name="MacDonald P.J.P."/>
            <person name="Montmayeur A."/>
            <person name="Murphy C."/>
            <person name="Neiman D."/>
            <person name="Pearson M."/>
            <person name="Priest M."/>
            <person name="Roberts A."/>
            <person name="Saif S."/>
            <person name="Shea T."/>
            <person name="Shenoy N."/>
            <person name="Sisk P."/>
            <person name="Stolte C."/>
            <person name="Sykes S."/>
            <person name="Wortman J."/>
            <person name="Nusbaum C."/>
            <person name="Birren B."/>
        </authorList>
    </citation>
    <scope>NUCLEOTIDE SEQUENCE</scope>
    <source>
        <strain evidence="8">NIH/UT8656</strain>
    </source>
</reference>
<feature type="domain" description="Helicase ATP-binding" evidence="6">
    <location>
        <begin position="253"/>
        <end position="428"/>
    </location>
</feature>
<dbReference type="SUPFAM" id="SSF52540">
    <property type="entry name" value="P-loop containing nucleoside triphosphate hydrolases"/>
    <property type="match status" value="1"/>
</dbReference>
<dbReference type="GO" id="GO:0005634">
    <property type="term" value="C:nucleus"/>
    <property type="evidence" value="ECO:0007669"/>
    <property type="project" value="TreeGrafter"/>
</dbReference>
<dbReference type="VEuPathDB" id="FungiDB:HMPREF1120_07163"/>
<dbReference type="eggNOG" id="KOG0921">
    <property type="taxonomic scope" value="Eukaryota"/>
</dbReference>
<dbReference type="InterPro" id="IPR001650">
    <property type="entry name" value="Helicase_C-like"/>
</dbReference>
<dbReference type="GO" id="GO:0016787">
    <property type="term" value="F:hydrolase activity"/>
    <property type="evidence" value="ECO:0007669"/>
    <property type="project" value="UniProtKB-KW"/>
</dbReference>
<evidence type="ECO:0000313" key="8">
    <source>
        <dbReference type="EMBL" id="EHY59165.1"/>
    </source>
</evidence>
<evidence type="ECO:0000256" key="5">
    <source>
        <dbReference type="SAM" id="MobiDB-lite"/>
    </source>
</evidence>
<dbReference type="PANTHER" id="PTHR18934">
    <property type="entry name" value="ATP-DEPENDENT RNA HELICASE"/>
    <property type="match status" value="1"/>
</dbReference>
<dbReference type="PROSITE" id="PS51194">
    <property type="entry name" value="HELICASE_CTER"/>
    <property type="match status" value="1"/>
</dbReference>
<evidence type="ECO:0000313" key="9">
    <source>
        <dbReference type="Proteomes" id="UP000007304"/>
    </source>
</evidence>
<feature type="compositionally biased region" description="Low complexity" evidence="5">
    <location>
        <begin position="137"/>
        <end position="146"/>
    </location>
</feature>
<dbReference type="OrthoDB" id="5600252at2759"/>
<dbReference type="STRING" id="858893.H6C619"/>
<dbReference type="InterPro" id="IPR014001">
    <property type="entry name" value="Helicase_ATP-bd"/>
</dbReference>
<dbReference type="RefSeq" id="XP_009159626.1">
    <property type="nucleotide sequence ID" value="XM_009161378.1"/>
</dbReference>